<feature type="domain" description="G-protein coupled receptors family 1 profile" evidence="11">
    <location>
        <begin position="40"/>
        <end position="283"/>
    </location>
</feature>
<comment type="similarity">
    <text evidence="9">Belongs to the G-protein coupled receptor 1 family.</text>
</comment>
<dbReference type="Pfam" id="PF00001">
    <property type="entry name" value="7tm_1"/>
    <property type="match status" value="1"/>
</dbReference>
<keyword evidence="2" id="KW-1003">Cell membrane</keyword>
<keyword evidence="6 10" id="KW-0472">Membrane</keyword>
<keyword evidence="5 9" id="KW-0297">G-protein coupled receptor</keyword>
<evidence type="ECO:0000313" key="12">
    <source>
        <dbReference type="Proteomes" id="UP001652625"/>
    </source>
</evidence>
<evidence type="ECO:0000256" key="8">
    <source>
        <dbReference type="ARBA" id="ARBA00023224"/>
    </source>
</evidence>
<evidence type="ECO:0000256" key="4">
    <source>
        <dbReference type="ARBA" id="ARBA00022989"/>
    </source>
</evidence>
<evidence type="ECO:0000256" key="10">
    <source>
        <dbReference type="SAM" id="Phobius"/>
    </source>
</evidence>
<name>A0ABM4CKZ6_HYDVU</name>
<keyword evidence="12" id="KW-1185">Reference proteome</keyword>
<evidence type="ECO:0000256" key="2">
    <source>
        <dbReference type="ARBA" id="ARBA00022475"/>
    </source>
</evidence>
<dbReference type="InterPro" id="IPR050569">
    <property type="entry name" value="TAAR"/>
</dbReference>
<dbReference type="InterPro" id="IPR017452">
    <property type="entry name" value="GPCR_Rhodpsn_7TM"/>
</dbReference>
<dbReference type="PROSITE" id="PS50262">
    <property type="entry name" value="G_PROTEIN_RECEP_F1_2"/>
    <property type="match status" value="1"/>
</dbReference>
<dbReference type="PRINTS" id="PR00237">
    <property type="entry name" value="GPCRRHODOPSN"/>
</dbReference>
<feature type="transmembrane region" description="Helical" evidence="10">
    <location>
        <begin position="182"/>
        <end position="210"/>
    </location>
</feature>
<feature type="transmembrane region" description="Helical" evidence="10">
    <location>
        <begin position="266"/>
        <end position="286"/>
    </location>
</feature>
<keyword evidence="8 9" id="KW-0807">Transducer</keyword>
<evidence type="ECO:0000256" key="1">
    <source>
        <dbReference type="ARBA" id="ARBA00004651"/>
    </source>
</evidence>
<evidence type="ECO:0000256" key="9">
    <source>
        <dbReference type="RuleBase" id="RU000688"/>
    </source>
</evidence>
<dbReference type="Gene3D" id="1.20.1070.10">
    <property type="entry name" value="Rhodopsin 7-helix transmembrane proteins"/>
    <property type="match status" value="1"/>
</dbReference>
<dbReference type="SUPFAM" id="SSF81321">
    <property type="entry name" value="Family A G protein-coupled receptor-like"/>
    <property type="match status" value="1"/>
</dbReference>
<dbReference type="GeneID" id="136084973"/>
<keyword evidence="3 9" id="KW-0812">Transmembrane</keyword>
<comment type="subcellular location">
    <subcellularLocation>
        <location evidence="1">Cell membrane</location>
        <topology evidence="1">Multi-pass membrane protein</topology>
    </subcellularLocation>
</comment>
<evidence type="ECO:0000313" key="13">
    <source>
        <dbReference type="RefSeq" id="XP_065662446.1"/>
    </source>
</evidence>
<organism evidence="12 13">
    <name type="scientific">Hydra vulgaris</name>
    <name type="common">Hydra</name>
    <name type="synonym">Hydra attenuata</name>
    <dbReference type="NCBI Taxonomy" id="6087"/>
    <lineage>
        <taxon>Eukaryota</taxon>
        <taxon>Metazoa</taxon>
        <taxon>Cnidaria</taxon>
        <taxon>Hydrozoa</taxon>
        <taxon>Hydroidolina</taxon>
        <taxon>Anthoathecata</taxon>
        <taxon>Aplanulata</taxon>
        <taxon>Hydridae</taxon>
        <taxon>Hydra</taxon>
    </lineage>
</organism>
<evidence type="ECO:0000256" key="7">
    <source>
        <dbReference type="ARBA" id="ARBA00023170"/>
    </source>
</evidence>
<gene>
    <name evidence="13" type="primary">LOC136084973</name>
</gene>
<evidence type="ECO:0000256" key="6">
    <source>
        <dbReference type="ARBA" id="ARBA00023136"/>
    </source>
</evidence>
<dbReference type="SMART" id="SM01381">
    <property type="entry name" value="7TM_GPCR_Srsx"/>
    <property type="match status" value="1"/>
</dbReference>
<dbReference type="InterPro" id="IPR000276">
    <property type="entry name" value="GPCR_Rhodpsn"/>
</dbReference>
<evidence type="ECO:0000259" key="11">
    <source>
        <dbReference type="PROSITE" id="PS50262"/>
    </source>
</evidence>
<dbReference type="RefSeq" id="XP_065662446.1">
    <property type="nucleotide sequence ID" value="XM_065806374.1"/>
</dbReference>
<feature type="transmembrane region" description="Helical" evidence="10">
    <location>
        <begin position="25"/>
        <end position="49"/>
    </location>
</feature>
<dbReference type="PANTHER" id="PTHR24249:SF372">
    <property type="entry name" value="G-PROTEIN COUPLED RECEPTORS FAMILY 1 PROFILE DOMAIN-CONTAINING PROTEIN"/>
    <property type="match status" value="1"/>
</dbReference>
<feature type="transmembrane region" description="Helical" evidence="10">
    <location>
        <begin position="61"/>
        <end position="81"/>
    </location>
</feature>
<dbReference type="PANTHER" id="PTHR24249">
    <property type="entry name" value="HISTAMINE RECEPTOR-RELATED G-PROTEIN COUPLED RECEPTOR"/>
    <property type="match status" value="1"/>
</dbReference>
<accession>A0ABM4CKZ6</accession>
<keyword evidence="7 9" id="KW-0675">Receptor</keyword>
<dbReference type="Proteomes" id="UP001652625">
    <property type="component" value="Chromosome 09"/>
</dbReference>
<feature type="transmembrane region" description="Helical" evidence="10">
    <location>
        <begin position="139"/>
        <end position="160"/>
    </location>
</feature>
<keyword evidence="4 10" id="KW-1133">Transmembrane helix</keyword>
<dbReference type="PROSITE" id="PS00237">
    <property type="entry name" value="G_PROTEIN_RECEP_F1_1"/>
    <property type="match status" value="1"/>
</dbReference>
<evidence type="ECO:0000256" key="5">
    <source>
        <dbReference type="ARBA" id="ARBA00023040"/>
    </source>
</evidence>
<feature type="transmembrane region" description="Helical" evidence="10">
    <location>
        <begin position="101"/>
        <end position="119"/>
    </location>
</feature>
<proteinExistence type="inferred from homology"/>
<protein>
    <submittedName>
        <fullName evidence="13">Dopamine receptor 1-like</fullName>
    </submittedName>
</protein>
<reference evidence="13" key="1">
    <citation type="submission" date="2025-08" db="UniProtKB">
        <authorList>
            <consortium name="RefSeq"/>
        </authorList>
    </citation>
    <scope>IDENTIFICATION</scope>
</reference>
<feature type="transmembrane region" description="Helical" evidence="10">
    <location>
        <begin position="231"/>
        <end position="254"/>
    </location>
</feature>
<evidence type="ECO:0000256" key="3">
    <source>
        <dbReference type="ARBA" id="ARBA00022692"/>
    </source>
</evidence>
<sequence length="303" mass="35070">MITNNSLLRIPLNYVSKLTPDVSTRLAVCFILISIFGIILNIILIFVILSEKKLRSITNTYIVNMAIVDLLIATTVVPFDIDFMLRGNYPYGTILCGFKEVLFLFTLPSSVLNLMLLTLERFVSVFLPFKRTRYFLRRIVLISILCSWIYTINFGLYPIYAEGPSAVRVFQKTCAVIFSFEFGIYFISVNFIFPVLIMIGLYFSLFLMAFKYTKKSKQSNSFQRNLKIAKTIFLLFINFLVFWGSFIVLAMSNMLCNGCHSREKTWIGNVINYCHIVFNPLIYGLLNESLRKAIFRKIYKPLC</sequence>